<dbReference type="Proteomes" id="UP000734854">
    <property type="component" value="Unassembled WGS sequence"/>
</dbReference>
<protein>
    <recommendedName>
        <fullName evidence="6">RING-type domain-containing protein</fullName>
    </recommendedName>
</protein>
<name>A0A8J5GCI2_ZINOF</name>
<feature type="domain" description="RING-type" evidence="6">
    <location>
        <begin position="238"/>
        <end position="276"/>
    </location>
</feature>
<evidence type="ECO:0000259" key="6">
    <source>
        <dbReference type="PROSITE" id="PS50089"/>
    </source>
</evidence>
<dbReference type="SMART" id="SM00184">
    <property type="entry name" value="RING"/>
    <property type="match status" value="2"/>
</dbReference>
<evidence type="ECO:0000313" key="7">
    <source>
        <dbReference type="EMBL" id="KAG6504531.1"/>
    </source>
</evidence>
<comment type="caution">
    <text evidence="7">The sequence shown here is derived from an EMBL/GenBank/DDBJ whole genome shotgun (WGS) entry which is preliminary data.</text>
</comment>
<gene>
    <name evidence="7" type="ORF">ZIOFF_036865</name>
</gene>
<dbReference type="PROSITE" id="PS00518">
    <property type="entry name" value="ZF_RING_1"/>
    <property type="match status" value="1"/>
</dbReference>
<proteinExistence type="predicted"/>
<evidence type="ECO:0000256" key="3">
    <source>
        <dbReference type="ARBA" id="ARBA00022833"/>
    </source>
</evidence>
<organism evidence="7 8">
    <name type="scientific">Zingiber officinale</name>
    <name type="common">Ginger</name>
    <name type="synonym">Amomum zingiber</name>
    <dbReference type="NCBI Taxonomy" id="94328"/>
    <lineage>
        <taxon>Eukaryota</taxon>
        <taxon>Viridiplantae</taxon>
        <taxon>Streptophyta</taxon>
        <taxon>Embryophyta</taxon>
        <taxon>Tracheophyta</taxon>
        <taxon>Spermatophyta</taxon>
        <taxon>Magnoliopsida</taxon>
        <taxon>Liliopsida</taxon>
        <taxon>Zingiberales</taxon>
        <taxon>Zingiberaceae</taxon>
        <taxon>Zingiber</taxon>
    </lineage>
</organism>
<evidence type="ECO:0000256" key="2">
    <source>
        <dbReference type="ARBA" id="ARBA00022771"/>
    </source>
</evidence>
<keyword evidence="3" id="KW-0862">Zinc</keyword>
<dbReference type="PROSITE" id="PS50089">
    <property type="entry name" value="ZF_RING_2"/>
    <property type="match status" value="1"/>
</dbReference>
<dbReference type="SUPFAM" id="SSF57850">
    <property type="entry name" value="RING/U-box"/>
    <property type="match status" value="1"/>
</dbReference>
<dbReference type="GO" id="GO:0043161">
    <property type="term" value="P:proteasome-mediated ubiquitin-dependent protein catabolic process"/>
    <property type="evidence" value="ECO:0007669"/>
    <property type="project" value="TreeGrafter"/>
</dbReference>
<dbReference type="GO" id="GO:0008270">
    <property type="term" value="F:zinc ion binding"/>
    <property type="evidence" value="ECO:0007669"/>
    <property type="project" value="UniProtKB-KW"/>
</dbReference>
<dbReference type="InterPro" id="IPR013083">
    <property type="entry name" value="Znf_RING/FYVE/PHD"/>
</dbReference>
<evidence type="ECO:0000256" key="4">
    <source>
        <dbReference type="PROSITE-ProRule" id="PRU00175"/>
    </source>
</evidence>
<evidence type="ECO:0000256" key="5">
    <source>
        <dbReference type="SAM" id="MobiDB-lite"/>
    </source>
</evidence>
<dbReference type="FunFam" id="3.30.40.10:FF:000489">
    <property type="entry name" value="E3 ubiquitin-protein ligase PRT1"/>
    <property type="match status" value="1"/>
</dbReference>
<keyword evidence="2 4" id="KW-0863">Zinc-finger</keyword>
<reference evidence="7 8" key="1">
    <citation type="submission" date="2020-08" db="EMBL/GenBank/DDBJ databases">
        <title>Plant Genome Project.</title>
        <authorList>
            <person name="Zhang R.-G."/>
        </authorList>
    </citation>
    <scope>NUCLEOTIDE SEQUENCE [LARGE SCALE GENOMIC DNA]</scope>
    <source>
        <tissue evidence="7">Rhizome</tissue>
    </source>
</reference>
<dbReference type="GO" id="GO:0061630">
    <property type="term" value="F:ubiquitin protein ligase activity"/>
    <property type="evidence" value="ECO:0007669"/>
    <property type="project" value="TreeGrafter"/>
</dbReference>
<keyword evidence="8" id="KW-1185">Reference proteome</keyword>
<feature type="region of interest" description="Disordered" evidence="5">
    <location>
        <begin position="1"/>
        <end position="24"/>
    </location>
</feature>
<sequence>MANGEVPNTASSPAVADPSESGSGSRFECCVCLESDVLPSRRSHIVIQGFFRISYLSRLLRLEGSNVDFSEEVSQLQISISDIAGICSTNQLCSVSRHLFHSLLQVQIFYYSFFCNAACGHTSCFWCVNKAMHGFRASYCPICRQPYYHFPNICQLLHYLLLKLEPEAYKRREMEVFEEEKSADIYSPQLVDQLCEKKLNSGGVGSSEYVDDSRHTELLKLSPEKTMKRSISVDDVLCSLCEVMIYKPMVLNCGHVYCETCLYGLSGDPLQCHICESLHPGEFPNVCFDLHHFLEEAFPTEYAVRREQVHLKKTQSLAVIPSANAVQTQNLKAKIPSETMDSWFTQEMHDIHVGVGCDSCGVCSQFLSLFLFNLLC</sequence>
<dbReference type="PANTHER" id="PTHR15898:SF13">
    <property type="entry name" value="BIFUNCTIONAL APOPTOSIS REGULATOR"/>
    <property type="match status" value="1"/>
</dbReference>
<dbReference type="PANTHER" id="PTHR15898">
    <property type="entry name" value="BIFUNCTIONAL APOPTOSIS REGULATOR"/>
    <property type="match status" value="1"/>
</dbReference>
<evidence type="ECO:0000313" key="8">
    <source>
        <dbReference type="Proteomes" id="UP000734854"/>
    </source>
</evidence>
<dbReference type="InterPro" id="IPR017907">
    <property type="entry name" value="Znf_RING_CS"/>
</dbReference>
<evidence type="ECO:0000256" key="1">
    <source>
        <dbReference type="ARBA" id="ARBA00022723"/>
    </source>
</evidence>
<feature type="compositionally biased region" description="Polar residues" evidence="5">
    <location>
        <begin position="1"/>
        <end position="12"/>
    </location>
</feature>
<dbReference type="EMBL" id="JACMSC010000010">
    <property type="protein sequence ID" value="KAG6504531.1"/>
    <property type="molecule type" value="Genomic_DNA"/>
</dbReference>
<dbReference type="AlphaFoldDB" id="A0A8J5GCI2"/>
<dbReference type="InterPro" id="IPR001841">
    <property type="entry name" value="Znf_RING"/>
</dbReference>
<keyword evidence="1" id="KW-0479">Metal-binding</keyword>
<accession>A0A8J5GCI2</accession>
<dbReference type="Gene3D" id="3.30.40.10">
    <property type="entry name" value="Zinc/RING finger domain, C3HC4 (zinc finger)"/>
    <property type="match status" value="2"/>
</dbReference>